<comment type="caution">
    <text evidence="1">The sequence shown here is derived from an EMBL/GenBank/DDBJ whole genome shotgun (WGS) entry which is preliminary data.</text>
</comment>
<proteinExistence type="predicted"/>
<protein>
    <submittedName>
        <fullName evidence="1">Uncharacterized protein</fullName>
    </submittedName>
</protein>
<sequence>MSKLYKERAWDSVESTYRQEIYLVNGYRFLGYSKRVGMPEVKDKQILLQNWILRMYKAGYLDESNDRCHDAEKIEYYWKDNVKRNYKLAFTLYQDCFEWNEAPYRPPIDEFLKSFYKIKAKGLDPHELLYTHKKASPSDPLDLSKKRFYDKEVLQRFCMKLIRSNAQELGAVKAFYINYCDKHLDGYNQRADEWFFRTIHFG</sequence>
<evidence type="ECO:0000313" key="1">
    <source>
        <dbReference type="EMBL" id="MCV9389159.1"/>
    </source>
</evidence>
<organism evidence="1 2">
    <name type="scientific">Reichenbachiella ulvae</name>
    <dbReference type="NCBI Taxonomy" id="2980104"/>
    <lineage>
        <taxon>Bacteria</taxon>
        <taxon>Pseudomonadati</taxon>
        <taxon>Bacteroidota</taxon>
        <taxon>Cytophagia</taxon>
        <taxon>Cytophagales</taxon>
        <taxon>Reichenbachiellaceae</taxon>
        <taxon>Reichenbachiella</taxon>
    </lineage>
</organism>
<dbReference type="RefSeq" id="WP_264140082.1">
    <property type="nucleotide sequence ID" value="NZ_JAOYOD010000001.1"/>
</dbReference>
<gene>
    <name evidence="1" type="ORF">N7U62_21010</name>
</gene>
<dbReference type="EMBL" id="JAOYOD010000001">
    <property type="protein sequence ID" value="MCV9389159.1"/>
    <property type="molecule type" value="Genomic_DNA"/>
</dbReference>
<keyword evidence="2" id="KW-1185">Reference proteome</keyword>
<reference evidence="1 2" key="1">
    <citation type="submission" date="2022-10" db="EMBL/GenBank/DDBJ databases">
        <title>Comparative genomics and taxonomic characterization of three novel marine species of genus Reichenbachiella exhibiting antioxidant and polysaccharide degradation activities.</title>
        <authorList>
            <person name="Muhammad N."/>
            <person name="Lee Y.-J."/>
            <person name="Ko J."/>
            <person name="Kim S.-G."/>
        </authorList>
    </citation>
    <scope>NUCLEOTIDE SEQUENCE [LARGE SCALE GENOMIC DNA]</scope>
    <source>
        <strain evidence="1 2">ABR2-5</strain>
    </source>
</reference>
<evidence type="ECO:0000313" key="2">
    <source>
        <dbReference type="Proteomes" id="UP001300692"/>
    </source>
</evidence>
<accession>A0ABT3D019</accession>
<name>A0ABT3D019_9BACT</name>
<dbReference type="Proteomes" id="UP001300692">
    <property type="component" value="Unassembled WGS sequence"/>
</dbReference>